<evidence type="ECO:0000313" key="3">
    <source>
        <dbReference type="Proteomes" id="UP000440224"/>
    </source>
</evidence>
<dbReference type="SUPFAM" id="SSF74653">
    <property type="entry name" value="TolA/TonB C-terminal domain"/>
    <property type="match status" value="1"/>
</dbReference>
<organism evidence="2 3">
    <name type="scientific">Polyangium spumosum</name>
    <dbReference type="NCBI Taxonomy" id="889282"/>
    <lineage>
        <taxon>Bacteria</taxon>
        <taxon>Pseudomonadati</taxon>
        <taxon>Myxococcota</taxon>
        <taxon>Polyangia</taxon>
        <taxon>Polyangiales</taxon>
        <taxon>Polyangiaceae</taxon>
        <taxon>Polyangium</taxon>
    </lineage>
</organism>
<feature type="signal peptide" evidence="1">
    <location>
        <begin position="1"/>
        <end position="29"/>
    </location>
</feature>
<dbReference type="EMBL" id="WJIE01000005">
    <property type="protein sequence ID" value="MRG93866.1"/>
    <property type="molecule type" value="Genomic_DNA"/>
</dbReference>
<evidence type="ECO:0000256" key="1">
    <source>
        <dbReference type="SAM" id="SignalP"/>
    </source>
</evidence>
<dbReference type="Gene3D" id="3.30.1150.10">
    <property type="match status" value="1"/>
</dbReference>
<dbReference type="AlphaFoldDB" id="A0A6N7PSS4"/>
<name>A0A6N7PSS4_9BACT</name>
<dbReference type="InterPro" id="IPR049806">
    <property type="entry name" value="MasK-like_C"/>
</dbReference>
<keyword evidence="3" id="KW-1185">Reference proteome</keyword>
<evidence type="ECO:0000313" key="2">
    <source>
        <dbReference type="EMBL" id="MRG93866.1"/>
    </source>
</evidence>
<dbReference type="NCBIfam" id="NF033768">
    <property type="entry name" value="myxo_SS_tail"/>
    <property type="match status" value="1"/>
</dbReference>
<accession>A0A6N7PSS4</accession>
<keyword evidence="1" id="KW-0732">Signal</keyword>
<sequence>MEVPMTTLKHSFLSLAIGLFSAMFIGGCAAEAASVEDETTAEAASEAGHAKKGDYGYEMQDLRLVSGEAAPAADAVTPDGRIAPEEVLRQATAKIPALRACYAEALKKDPGLGGKVIVRMHVEADGKVSSSRVTGGSIGDAALGKCLAQELGSMTLPAAPKGALEVVYPIELSPDDLAKSAPSGA</sequence>
<dbReference type="OrthoDB" id="5392467at2"/>
<protein>
    <submittedName>
        <fullName evidence="2">AgmX/PglI C-terminal domain-containing protein</fullName>
    </submittedName>
</protein>
<feature type="chain" id="PRO_5026741193" evidence="1">
    <location>
        <begin position="30"/>
        <end position="185"/>
    </location>
</feature>
<dbReference type="Proteomes" id="UP000440224">
    <property type="component" value="Unassembled WGS sequence"/>
</dbReference>
<gene>
    <name evidence="2" type="ORF">GF068_18375</name>
</gene>
<proteinExistence type="predicted"/>
<reference evidence="2 3" key="1">
    <citation type="submission" date="2019-10" db="EMBL/GenBank/DDBJ databases">
        <title>A soil myxobacterium in the family Polyangiaceae.</title>
        <authorList>
            <person name="Li Y."/>
            <person name="Wang J."/>
        </authorList>
    </citation>
    <scope>NUCLEOTIDE SEQUENCE [LARGE SCALE GENOMIC DNA]</scope>
    <source>
        <strain evidence="2 3">DSM 14734</strain>
    </source>
</reference>
<comment type="caution">
    <text evidence="2">The sequence shown here is derived from an EMBL/GenBank/DDBJ whole genome shotgun (WGS) entry which is preliminary data.</text>
</comment>